<sequence>MEFNFFGNKFELSIKKQEDIEEIKKGNIYDRYNFKISIFLLIFMFFSALFIYYKNKNEYIIGTQAKHDVIAYKTIKYEKDILDKDLKSKILKNTKPEYNRKEDVEKEEIARFTKVLTELSSLDLKNEKLVREFIDANNLDIKTEDLISVGINGGNKYHIYLIDILSKIYEEGVISPEDLTKILSKKQIVLDDYEKELIKNFVKPNLVINEEETKLKIENNIKALKNNTIVIKKGDFILKKGDEITSSAYEQLKVLGLVTGYDKTVRNIFTVVYTLMIAISFYISGKKFFEKRY</sequence>
<keyword evidence="1" id="KW-1133">Transmembrane helix</keyword>
<protein>
    <recommendedName>
        <fullName evidence="2">Metal-dependent phosphohydrolase 7TM extracellular domain-containing protein</fullName>
    </recommendedName>
</protein>
<gene>
    <name evidence="3" type="ORF">QQA45_03655</name>
</gene>
<organism evidence="3 4">
    <name type="scientific">Sneathia sanguinegens</name>
    <dbReference type="NCBI Taxonomy" id="40543"/>
    <lineage>
        <taxon>Bacteria</taxon>
        <taxon>Fusobacteriati</taxon>
        <taxon>Fusobacteriota</taxon>
        <taxon>Fusobacteriia</taxon>
        <taxon>Fusobacteriales</taxon>
        <taxon>Leptotrichiaceae</taxon>
        <taxon>Sneathia</taxon>
    </lineage>
</organism>
<name>A0ABT7HJA5_9FUSO</name>
<dbReference type="Pfam" id="PF07697">
    <property type="entry name" value="7TMR-HDED"/>
    <property type="match status" value="1"/>
</dbReference>
<comment type="caution">
    <text evidence="3">The sequence shown here is derived from an EMBL/GenBank/DDBJ whole genome shotgun (WGS) entry which is preliminary data.</text>
</comment>
<evidence type="ECO:0000259" key="2">
    <source>
        <dbReference type="Pfam" id="PF07697"/>
    </source>
</evidence>
<reference evidence="3 4" key="1">
    <citation type="submission" date="2023-06" db="EMBL/GenBank/DDBJ databases">
        <title>Antibody response to the Sneathia vaginalis cytopathogenic toxin A during pregnancy.</title>
        <authorList>
            <person name="Mccoy Z.T."/>
            <person name="Serrano M.G."/>
            <person name="Spaine K."/>
            <person name="Edwards D.J."/>
            <person name="Buck G.A."/>
            <person name="Jefferson K."/>
        </authorList>
    </citation>
    <scope>NUCLEOTIDE SEQUENCE [LARGE SCALE GENOMIC DNA]</scope>
    <source>
        <strain evidence="3 4">CCUG 42621</strain>
    </source>
</reference>
<evidence type="ECO:0000256" key="1">
    <source>
        <dbReference type="SAM" id="Phobius"/>
    </source>
</evidence>
<accession>A0ABT7HJA5</accession>
<feature type="domain" description="Metal-dependent phosphohydrolase 7TM extracellular" evidence="2">
    <location>
        <begin position="61"/>
        <end position="258"/>
    </location>
</feature>
<dbReference type="PANTHER" id="PTHR36442:SF1">
    <property type="entry name" value="CYCLIC-DI-AMP PHOSPHODIESTERASE PGPH"/>
    <property type="match status" value="1"/>
</dbReference>
<keyword evidence="1" id="KW-0812">Transmembrane</keyword>
<dbReference type="InterPro" id="IPR052722">
    <property type="entry name" value="PgpH_phosphodiesterase"/>
</dbReference>
<keyword evidence="4" id="KW-1185">Reference proteome</keyword>
<dbReference type="InterPro" id="IPR011624">
    <property type="entry name" value="Metal-dep_PHydrolase_7TM_extra"/>
</dbReference>
<dbReference type="PANTHER" id="PTHR36442">
    <property type="entry name" value="CYCLIC-DI-AMP PHOSPHODIESTERASE PGPH"/>
    <property type="match status" value="1"/>
</dbReference>
<dbReference type="RefSeq" id="WP_285152905.1">
    <property type="nucleotide sequence ID" value="NZ_JASSPP010000004.1"/>
</dbReference>
<feature type="transmembrane region" description="Helical" evidence="1">
    <location>
        <begin position="268"/>
        <end position="285"/>
    </location>
</feature>
<evidence type="ECO:0000313" key="4">
    <source>
        <dbReference type="Proteomes" id="UP001225134"/>
    </source>
</evidence>
<dbReference type="EMBL" id="JASSPP010000004">
    <property type="protein sequence ID" value="MDK9580609.1"/>
    <property type="molecule type" value="Genomic_DNA"/>
</dbReference>
<dbReference type="Proteomes" id="UP001225134">
    <property type="component" value="Unassembled WGS sequence"/>
</dbReference>
<evidence type="ECO:0000313" key="3">
    <source>
        <dbReference type="EMBL" id="MDK9580609.1"/>
    </source>
</evidence>
<feature type="transmembrane region" description="Helical" evidence="1">
    <location>
        <begin position="32"/>
        <end position="53"/>
    </location>
</feature>
<keyword evidence="1" id="KW-0472">Membrane</keyword>
<proteinExistence type="predicted"/>